<dbReference type="EMBL" id="VJMJ01000262">
    <property type="protein sequence ID" value="KAF0724788.1"/>
    <property type="molecule type" value="Genomic_DNA"/>
</dbReference>
<accession>A0A6G0WEG1</accession>
<dbReference type="AlphaFoldDB" id="A0A6G0WEG1"/>
<proteinExistence type="predicted"/>
<name>A0A6G0WEG1_9STRA</name>
<reference evidence="2 3" key="1">
    <citation type="submission" date="2019-07" db="EMBL/GenBank/DDBJ databases">
        <title>Genomics analysis of Aphanomyces spp. identifies a new class of oomycete effector associated with host adaptation.</title>
        <authorList>
            <person name="Gaulin E."/>
        </authorList>
    </citation>
    <scope>NUCLEOTIDE SEQUENCE [LARGE SCALE GENOMIC DNA]</scope>
    <source>
        <strain evidence="2 3">ATCC 201684</strain>
    </source>
</reference>
<comment type="caution">
    <text evidence="2">The sequence shown here is derived from an EMBL/GenBank/DDBJ whole genome shotgun (WGS) entry which is preliminary data.</text>
</comment>
<feature type="compositionally biased region" description="Basic and acidic residues" evidence="1">
    <location>
        <begin position="82"/>
        <end position="91"/>
    </location>
</feature>
<protein>
    <submittedName>
        <fullName evidence="2">Uncharacterized protein</fullName>
    </submittedName>
</protein>
<dbReference type="Proteomes" id="UP000481153">
    <property type="component" value="Unassembled WGS sequence"/>
</dbReference>
<gene>
    <name evidence="2" type="ORF">Ae201684_016605</name>
</gene>
<evidence type="ECO:0000313" key="3">
    <source>
        <dbReference type="Proteomes" id="UP000481153"/>
    </source>
</evidence>
<organism evidence="2 3">
    <name type="scientific">Aphanomyces euteiches</name>
    <dbReference type="NCBI Taxonomy" id="100861"/>
    <lineage>
        <taxon>Eukaryota</taxon>
        <taxon>Sar</taxon>
        <taxon>Stramenopiles</taxon>
        <taxon>Oomycota</taxon>
        <taxon>Saprolegniomycetes</taxon>
        <taxon>Saprolegniales</taxon>
        <taxon>Verrucalvaceae</taxon>
        <taxon>Aphanomyces</taxon>
    </lineage>
</organism>
<feature type="compositionally biased region" description="Basic and acidic residues" evidence="1">
    <location>
        <begin position="116"/>
        <end position="128"/>
    </location>
</feature>
<sequence>MNQPRQGATVVSTHQQVPMDFAIRGNRILQQDTAFASFYSPKRRLADNANLLTSCLAFCGKLTRQDSRNANQQLSPRSRAKQAKERLDKKLGRSPSNVDRPRATNLASSSGVGVTRAREARERLDGRLRASRGPSHT</sequence>
<evidence type="ECO:0000313" key="2">
    <source>
        <dbReference type="EMBL" id="KAF0724788.1"/>
    </source>
</evidence>
<keyword evidence="3" id="KW-1185">Reference proteome</keyword>
<evidence type="ECO:0000256" key="1">
    <source>
        <dbReference type="SAM" id="MobiDB-lite"/>
    </source>
</evidence>
<feature type="region of interest" description="Disordered" evidence="1">
    <location>
        <begin position="66"/>
        <end position="137"/>
    </location>
</feature>